<evidence type="ECO:0008006" key="3">
    <source>
        <dbReference type="Google" id="ProtNLM"/>
    </source>
</evidence>
<evidence type="ECO:0000313" key="2">
    <source>
        <dbReference type="Proteomes" id="UP000235347"/>
    </source>
</evidence>
<sequence>MSFSLGGIAKTALNQAQEPVKTYNFRVILHPDLGGSGGILGAMKKIAGGIGASFALGSFSSVEGVGWKTEVHTVREGGVNECEHRLPGRTTCNELVFSKGLTLLDPMWDWYHSTISGSVSRMNGTIFLMTDYHTPTGGISAVPSTGIPTAAWHFFHAFPTALEGARMDASQSAIAIQHLTVSIDRIEKVGLPVGGLGALAADAVAGTALSIAGSLL</sequence>
<dbReference type="PANTHER" id="PTHR38009:SF1">
    <property type="entry name" value="CONSERVED HYPOTHETICAL PHAGE TAIL PROTEIN"/>
    <property type="match status" value="1"/>
</dbReference>
<dbReference type="AlphaFoldDB" id="A0A2N7W3U8"/>
<dbReference type="PANTHER" id="PTHR38009">
    <property type="entry name" value="CONSERVED HYPOTHETICAL PHAGE TAIL PROTEIN"/>
    <property type="match status" value="1"/>
</dbReference>
<gene>
    <name evidence="1" type="ORF">C0Z19_14575</name>
</gene>
<evidence type="ECO:0000313" key="1">
    <source>
        <dbReference type="EMBL" id="PMS24053.1"/>
    </source>
</evidence>
<dbReference type="EMBL" id="PNYB01000011">
    <property type="protein sequence ID" value="PMS24053.1"/>
    <property type="molecule type" value="Genomic_DNA"/>
</dbReference>
<comment type="caution">
    <text evidence="1">The sequence shown here is derived from an EMBL/GenBank/DDBJ whole genome shotgun (WGS) entry which is preliminary data.</text>
</comment>
<proteinExistence type="predicted"/>
<organism evidence="1 2">
    <name type="scientific">Trinickia soli</name>
    <dbReference type="NCBI Taxonomy" id="380675"/>
    <lineage>
        <taxon>Bacteria</taxon>
        <taxon>Pseudomonadati</taxon>
        <taxon>Pseudomonadota</taxon>
        <taxon>Betaproteobacteria</taxon>
        <taxon>Burkholderiales</taxon>
        <taxon>Burkholderiaceae</taxon>
        <taxon>Trinickia</taxon>
    </lineage>
</organism>
<dbReference type="RefSeq" id="WP_102610539.1">
    <property type="nucleotide sequence ID" value="NZ_CADIKD010000013.1"/>
</dbReference>
<dbReference type="GO" id="GO:0005198">
    <property type="term" value="F:structural molecule activity"/>
    <property type="evidence" value="ECO:0007669"/>
    <property type="project" value="InterPro"/>
</dbReference>
<name>A0A2N7W3U8_9BURK</name>
<reference evidence="1 2" key="1">
    <citation type="submission" date="2018-01" db="EMBL/GenBank/DDBJ databases">
        <title>Whole genome analyses suggest that Burkholderia sensu lato contains two further novel genera in the rhizoxinica-symbiotica group Mycetohabitans gen. nov., and Trinickia gen. nov.: implications for the evolution of diazotrophy and nodulation in the Burkholderiaceae.</title>
        <authorList>
            <person name="Estrada-de los Santos P."/>
            <person name="Palmer M."/>
            <person name="Chavez-Ramirez B."/>
            <person name="Beukes C."/>
            <person name="Steenkamp E.T."/>
            <person name="Hirsch A.M."/>
            <person name="Manyaka P."/>
            <person name="Maluk M."/>
            <person name="Lafos M."/>
            <person name="Crook M."/>
            <person name="Gross E."/>
            <person name="Simon M.F."/>
            <person name="Bueno dos Reis Junior F."/>
            <person name="Poole P.S."/>
            <person name="Venter S.N."/>
            <person name="James E.K."/>
        </authorList>
    </citation>
    <scope>NUCLEOTIDE SEQUENCE [LARGE SCALE GENOMIC DNA]</scope>
    <source>
        <strain evidence="1 2">GP25-8</strain>
    </source>
</reference>
<dbReference type="Proteomes" id="UP000235347">
    <property type="component" value="Unassembled WGS sequence"/>
</dbReference>
<dbReference type="NCBIfam" id="TIGR02241">
    <property type="entry name" value="conserved hypothetical phage tail region protein"/>
    <property type="match status" value="1"/>
</dbReference>
<accession>A0A2N7W3U8</accession>
<dbReference type="Pfam" id="PF06841">
    <property type="entry name" value="Phage_T4_gp19"/>
    <property type="match status" value="1"/>
</dbReference>
<protein>
    <recommendedName>
        <fullName evidence="3">Phage tail protein</fullName>
    </recommendedName>
</protein>
<dbReference type="InterPro" id="IPR010667">
    <property type="entry name" value="Phage_T4_Gp19"/>
</dbReference>
<keyword evidence="2" id="KW-1185">Reference proteome</keyword>
<dbReference type="InterPro" id="IPR011747">
    <property type="entry name" value="CHP02241"/>
</dbReference>